<accession>B0DDW4</accession>
<name>B0DDW4_LACBS</name>
<protein>
    <submittedName>
        <fullName evidence="2">Predicted protein</fullName>
    </submittedName>
</protein>
<dbReference type="GeneID" id="6077809"/>
<evidence type="ECO:0000313" key="3">
    <source>
        <dbReference type="Proteomes" id="UP000001194"/>
    </source>
</evidence>
<proteinExistence type="predicted"/>
<evidence type="ECO:0000256" key="1">
    <source>
        <dbReference type="SAM" id="MobiDB-lite"/>
    </source>
</evidence>
<dbReference type="RefSeq" id="XP_001882220.1">
    <property type="nucleotide sequence ID" value="XM_001882185.1"/>
</dbReference>
<sequence length="149" mass="16397">MITTFNSCSPSPGVQSPGTQSKHLFPSAQRSRGTTSFLNAYKSSLYIPPFWIGSVLGDGREGKGVLRGWVTGRMGCWEDGLLGGSVLGYVTPWLHLGLPRLAGIEHTFFIIAAHKDKHYNYCITLRKKSQFVTGFVCAAYTKLLRLVTL</sequence>
<gene>
    <name evidence="2" type="ORF">LACBIDRAFT_299036</name>
</gene>
<dbReference type="KEGG" id="lbc:LACBIDRAFT_299036"/>
<keyword evidence="3" id="KW-1185">Reference proteome</keyword>
<reference evidence="2 3" key="1">
    <citation type="journal article" date="2008" name="Nature">
        <title>The genome of Laccaria bicolor provides insights into mycorrhizal symbiosis.</title>
        <authorList>
            <person name="Martin F."/>
            <person name="Aerts A."/>
            <person name="Ahren D."/>
            <person name="Brun A."/>
            <person name="Danchin E.G.J."/>
            <person name="Duchaussoy F."/>
            <person name="Gibon J."/>
            <person name="Kohler A."/>
            <person name="Lindquist E."/>
            <person name="Pereda V."/>
            <person name="Salamov A."/>
            <person name="Shapiro H.J."/>
            <person name="Wuyts J."/>
            <person name="Blaudez D."/>
            <person name="Buee M."/>
            <person name="Brokstein P."/>
            <person name="Canbaeck B."/>
            <person name="Cohen D."/>
            <person name="Courty P.E."/>
            <person name="Coutinho P.M."/>
            <person name="Delaruelle C."/>
            <person name="Detter J.C."/>
            <person name="Deveau A."/>
            <person name="DiFazio S."/>
            <person name="Duplessis S."/>
            <person name="Fraissinet-Tachet L."/>
            <person name="Lucic E."/>
            <person name="Frey-Klett P."/>
            <person name="Fourrey C."/>
            <person name="Feussner I."/>
            <person name="Gay G."/>
            <person name="Grimwood J."/>
            <person name="Hoegger P.J."/>
            <person name="Jain P."/>
            <person name="Kilaru S."/>
            <person name="Labbe J."/>
            <person name="Lin Y.C."/>
            <person name="Legue V."/>
            <person name="Le Tacon F."/>
            <person name="Marmeisse R."/>
            <person name="Melayah D."/>
            <person name="Montanini B."/>
            <person name="Muratet M."/>
            <person name="Nehls U."/>
            <person name="Niculita-Hirzel H."/>
            <person name="Oudot-Le Secq M.P."/>
            <person name="Peter M."/>
            <person name="Quesneville H."/>
            <person name="Rajashekar B."/>
            <person name="Reich M."/>
            <person name="Rouhier N."/>
            <person name="Schmutz J."/>
            <person name="Yin T."/>
            <person name="Chalot M."/>
            <person name="Henrissat B."/>
            <person name="Kuees U."/>
            <person name="Lucas S."/>
            <person name="Van de Peer Y."/>
            <person name="Podila G.K."/>
            <person name="Polle A."/>
            <person name="Pukkila P.J."/>
            <person name="Richardson P.M."/>
            <person name="Rouze P."/>
            <person name="Sanders I.R."/>
            <person name="Stajich J.E."/>
            <person name="Tunlid A."/>
            <person name="Tuskan G."/>
            <person name="Grigoriev I.V."/>
        </authorList>
    </citation>
    <scope>NUCLEOTIDE SEQUENCE [LARGE SCALE GENOMIC DNA]</scope>
    <source>
        <strain evidence="3">S238N-H82 / ATCC MYA-4686</strain>
    </source>
</reference>
<organism evidence="3">
    <name type="scientific">Laccaria bicolor (strain S238N-H82 / ATCC MYA-4686)</name>
    <name type="common">Bicoloured deceiver</name>
    <name type="synonym">Laccaria laccata var. bicolor</name>
    <dbReference type="NCBI Taxonomy" id="486041"/>
    <lineage>
        <taxon>Eukaryota</taxon>
        <taxon>Fungi</taxon>
        <taxon>Dikarya</taxon>
        <taxon>Basidiomycota</taxon>
        <taxon>Agaricomycotina</taxon>
        <taxon>Agaricomycetes</taxon>
        <taxon>Agaricomycetidae</taxon>
        <taxon>Agaricales</taxon>
        <taxon>Agaricineae</taxon>
        <taxon>Hydnangiaceae</taxon>
        <taxon>Laccaria</taxon>
    </lineage>
</organism>
<dbReference type="AlphaFoldDB" id="B0DDW4"/>
<dbReference type="InParanoid" id="B0DDW4"/>
<dbReference type="HOGENOM" id="CLU_1749987_0_0_1"/>
<evidence type="ECO:0000313" key="2">
    <source>
        <dbReference type="EMBL" id="EDR07289.1"/>
    </source>
</evidence>
<feature type="region of interest" description="Disordered" evidence="1">
    <location>
        <begin position="1"/>
        <end position="28"/>
    </location>
</feature>
<dbReference type="Proteomes" id="UP000001194">
    <property type="component" value="Unassembled WGS sequence"/>
</dbReference>
<dbReference type="EMBL" id="DS547105">
    <property type="protein sequence ID" value="EDR07289.1"/>
    <property type="molecule type" value="Genomic_DNA"/>
</dbReference>